<feature type="transmembrane region" description="Helical" evidence="1">
    <location>
        <begin position="329"/>
        <end position="346"/>
    </location>
</feature>
<dbReference type="EMBL" id="MFDE01000025">
    <property type="protein sequence ID" value="OGE38253.1"/>
    <property type="molecule type" value="Genomic_DNA"/>
</dbReference>
<proteinExistence type="predicted"/>
<accession>A0A1F5KBC6</accession>
<dbReference type="InterPro" id="IPR018580">
    <property type="entry name" value="Uncharacterised_YfhO"/>
</dbReference>
<evidence type="ECO:0000313" key="2">
    <source>
        <dbReference type="EMBL" id="OGE38253.1"/>
    </source>
</evidence>
<comment type="caution">
    <text evidence="2">The sequence shown here is derived from an EMBL/GenBank/DDBJ whole genome shotgun (WGS) entry which is preliminary data.</text>
</comment>
<feature type="transmembrane region" description="Helical" evidence="1">
    <location>
        <begin position="105"/>
        <end position="124"/>
    </location>
</feature>
<feature type="transmembrane region" description="Helical" evidence="1">
    <location>
        <begin position="366"/>
        <end position="384"/>
    </location>
</feature>
<name>A0A1F5KBC6_9BACT</name>
<keyword evidence="1" id="KW-1133">Transmembrane helix</keyword>
<keyword evidence="1" id="KW-0812">Transmembrane</keyword>
<dbReference type="PANTHER" id="PTHR38454">
    <property type="entry name" value="INTEGRAL MEMBRANE PROTEIN-RELATED"/>
    <property type="match status" value="1"/>
</dbReference>
<keyword evidence="1" id="KW-0472">Membrane</keyword>
<feature type="transmembrane region" description="Helical" evidence="1">
    <location>
        <begin position="396"/>
        <end position="415"/>
    </location>
</feature>
<feature type="transmembrane region" description="Helical" evidence="1">
    <location>
        <begin position="205"/>
        <end position="221"/>
    </location>
</feature>
<gene>
    <name evidence="2" type="ORF">A3F00_02925</name>
</gene>
<dbReference type="AlphaFoldDB" id="A0A1F5KBC6"/>
<feature type="transmembrane region" description="Helical" evidence="1">
    <location>
        <begin position="228"/>
        <end position="252"/>
    </location>
</feature>
<dbReference type="Proteomes" id="UP000176527">
    <property type="component" value="Unassembled WGS sequence"/>
</dbReference>
<evidence type="ECO:0000313" key="3">
    <source>
        <dbReference type="Proteomes" id="UP000176527"/>
    </source>
</evidence>
<dbReference type="PANTHER" id="PTHR38454:SF1">
    <property type="entry name" value="INTEGRAL MEMBRANE PROTEIN"/>
    <property type="match status" value="1"/>
</dbReference>
<evidence type="ECO:0000256" key="1">
    <source>
        <dbReference type="SAM" id="Phobius"/>
    </source>
</evidence>
<reference evidence="2 3" key="1">
    <citation type="journal article" date="2016" name="Nat. Commun.">
        <title>Thousands of microbial genomes shed light on interconnected biogeochemical processes in an aquifer system.</title>
        <authorList>
            <person name="Anantharaman K."/>
            <person name="Brown C.T."/>
            <person name="Hug L.A."/>
            <person name="Sharon I."/>
            <person name="Castelle C.J."/>
            <person name="Probst A.J."/>
            <person name="Thomas B.C."/>
            <person name="Singh A."/>
            <person name="Wilkins M.J."/>
            <person name="Karaoz U."/>
            <person name="Brodie E.L."/>
            <person name="Williams K.H."/>
            <person name="Hubbard S.S."/>
            <person name="Banfield J.F."/>
        </authorList>
    </citation>
    <scope>NUCLEOTIDE SEQUENCE [LARGE SCALE GENOMIC DNA]</scope>
</reference>
<feature type="transmembrane region" description="Helical" evidence="1">
    <location>
        <begin position="305"/>
        <end position="322"/>
    </location>
</feature>
<evidence type="ECO:0008006" key="4">
    <source>
        <dbReference type="Google" id="ProtNLM"/>
    </source>
</evidence>
<organism evidence="2 3">
    <name type="scientific">Candidatus Daviesbacteria bacterium RIFCSPHIGHO2_12_FULL_37_11</name>
    <dbReference type="NCBI Taxonomy" id="1797777"/>
    <lineage>
        <taxon>Bacteria</taxon>
        <taxon>Candidatus Daviesiibacteriota</taxon>
    </lineage>
</organism>
<feature type="transmembrane region" description="Helical" evidence="1">
    <location>
        <begin position="631"/>
        <end position="651"/>
    </location>
</feature>
<sequence>MKKLKSQHQQIRHTNNLKIFIFLLFTTLFYYLPILFNPPILLNRGNDLEEQFWPVFYLIRKSIWENQTFPLWNNLWFSGMPLLPDPQFSLIYPGNFLFYFFPTDAAFLLYFIIHTFIGGIGVYLAARYGLKFSEKASIFAGVLYILIPKASGYIEAGHFGLAGSLAWVPFVLLGVIQLTRELKVKWAILLAISLANLFFTHTVNFLVILFSSLVIFLITLFTNHTKKVFLKAIFLFTLAGILTVGLTAITLLPQLEWLPTTTRSLLLNDRAVYPQWTGVFEFLQNIFLPLLRGSEKLWSIDTEKWLAIGITPTLLSTLGFLQLKNKLKFFIFISFVTVSLIALNNASPLRSFLLSQDLYVFARVSTRVWVIPTTLVVFLAAFGFDKMCRSSYRNWAYTLVTAIIIESLTLSWFRLMKPVPVQTQFVNEEVHHFLAADKDHFRVFCVTRCLSQKKAAIYNLELIEGYNTLQQKNYFDEFIQLSQVYWDKYTLPLPPFEIYKHRQIQPFTPELADYNVRYVISPHKLTDKNLVLKRQVDNYLIYENIIVKKRAFFSNGAEAPITIYSPNFIQVNTNGHPSLEFTLSEVWSPGWKVYLNGKEETVILEPKNKLRNVKIKEDTKFVDFKYQPDSFIWGSLVTILSLSFIILFGVIKWKNTKR</sequence>
<protein>
    <recommendedName>
        <fullName evidence="4">Membrane protein 6-pyruvoyl-tetrahydropterin synthase-related domain-containing protein</fullName>
    </recommendedName>
</protein>
<feature type="transmembrane region" description="Helical" evidence="1">
    <location>
        <begin position="159"/>
        <end position="176"/>
    </location>
</feature>
<feature type="transmembrane region" description="Helical" evidence="1">
    <location>
        <begin position="20"/>
        <end position="36"/>
    </location>
</feature>